<sequence length="73" mass="7930">MDLNWNSTTLNYTLLGKHYKDGQKVWTLKHVVADPDPTLVDQIGQTLASLGVGDTLGDSEIVTRQSVVTSSAE</sequence>
<keyword evidence="2" id="KW-1185">Reference proteome</keyword>
<evidence type="ECO:0000313" key="1">
    <source>
        <dbReference type="EMBL" id="KRM31888.1"/>
    </source>
</evidence>
<accession>X0PH17</accession>
<proteinExistence type="predicted"/>
<evidence type="ECO:0000313" key="2">
    <source>
        <dbReference type="Proteomes" id="UP000051236"/>
    </source>
</evidence>
<dbReference type="EMBL" id="AZGA01000074">
    <property type="protein sequence ID" value="KRM31888.1"/>
    <property type="molecule type" value="Genomic_DNA"/>
</dbReference>
<dbReference type="OrthoDB" id="2319581at2"/>
<gene>
    <name evidence="1" type="ORF">FC83_GL000571</name>
</gene>
<dbReference type="Proteomes" id="UP000051236">
    <property type="component" value="Unassembled WGS sequence"/>
</dbReference>
<organism evidence="1 2">
    <name type="scientific">Agrilactobacillus composti DSM 18527 = JCM 14202</name>
    <dbReference type="NCBI Taxonomy" id="1423734"/>
    <lineage>
        <taxon>Bacteria</taxon>
        <taxon>Bacillati</taxon>
        <taxon>Bacillota</taxon>
        <taxon>Bacilli</taxon>
        <taxon>Lactobacillales</taxon>
        <taxon>Lactobacillaceae</taxon>
        <taxon>Agrilactobacillus</taxon>
    </lineage>
</organism>
<evidence type="ECO:0008006" key="3">
    <source>
        <dbReference type="Google" id="ProtNLM"/>
    </source>
</evidence>
<protein>
    <recommendedName>
        <fullName evidence="3">DUF1659 domain-containing protein</fullName>
    </recommendedName>
</protein>
<dbReference type="AlphaFoldDB" id="X0PH17"/>
<name>X0PH17_9LACO</name>
<reference evidence="1 2" key="1">
    <citation type="journal article" date="2015" name="Genome Announc.">
        <title>Expanding the biotechnology potential of lactobacilli through comparative genomics of 213 strains and associated genera.</title>
        <authorList>
            <person name="Sun Z."/>
            <person name="Harris H.M."/>
            <person name="McCann A."/>
            <person name="Guo C."/>
            <person name="Argimon S."/>
            <person name="Zhang W."/>
            <person name="Yang X."/>
            <person name="Jeffery I.B."/>
            <person name="Cooney J.C."/>
            <person name="Kagawa T.F."/>
            <person name="Liu W."/>
            <person name="Song Y."/>
            <person name="Salvetti E."/>
            <person name="Wrobel A."/>
            <person name="Rasinkangas P."/>
            <person name="Parkhill J."/>
            <person name="Rea M.C."/>
            <person name="O'Sullivan O."/>
            <person name="Ritari J."/>
            <person name="Douillard F.P."/>
            <person name="Paul Ross R."/>
            <person name="Yang R."/>
            <person name="Briner A.E."/>
            <person name="Felis G.E."/>
            <person name="de Vos W.M."/>
            <person name="Barrangou R."/>
            <person name="Klaenhammer T.R."/>
            <person name="Caufield P.W."/>
            <person name="Cui Y."/>
            <person name="Zhang H."/>
            <person name="O'Toole P.W."/>
        </authorList>
    </citation>
    <scope>NUCLEOTIDE SEQUENCE [LARGE SCALE GENOMIC DNA]</scope>
    <source>
        <strain evidence="1 2">DSM 18527</strain>
    </source>
</reference>
<dbReference type="RefSeq" id="WP_035455057.1">
    <property type="nucleotide sequence ID" value="NZ_AZGA01000074.1"/>
</dbReference>
<dbReference type="PATRIC" id="fig|1423734.3.peg.577"/>
<comment type="caution">
    <text evidence="1">The sequence shown here is derived from an EMBL/GenBank/DDBJ whole genome shotgun (WGS) entry which is preliminary data.</text>
</comment>